<dbReference type="AlphaFoldDB" id="A0A507R3X7"/>
<protein>
    <submittedName>
        <fullName evidence="2">Uncharacterized protein</fullName>
    </submittedName>
</protein>
<feature type="region of interest" description="Disordered" evidence="1">
    <location>
        <begin position="1"/>
        <end position="77"/>
    </location>
</feature>
<feature type="region of interest" description="Disordered" evidence="1">
    <location>
        <begin position="253"/>
        <end position="331"/>
    </location>
</feature>
<proteinExistence type="predicted"/>
<keyword evidence="3" id="KW-1185">Reference proteome</keyword>
<feature type="compositionally biased region" description="Basic and acidic residues" evidence="1">
    <location>
        <begin position="67"/>
        <end position="76"/>
    </location>
</feature>
<feature type="compositionally biased region" description="Acidic residues" evidence="1">
    <location>
        <begin position="410"/>
        <end position="424"/>
    </location>
</feature>
<evidence type="ECO:0000256" key="1">
    <source>
        <dbReference type="SAM" id="MobiDB-lite"/>
    </source>
</evidence>
<gene>
    <name evidence="2" type="ORF">MPDQ_003270</name>
</gene>
<dbReference type="Proteomes" id="UP000319663">
    <property type="component" value="Unassembled WGS sequence"/>
</dbReference>
<feature type="region of interest" description="Disordered" evidence="1">
    <location>
        <begin position="95"/>
        <end position="168"/>
    </location>
</feature>
<dbReference type="STRING" id="5098.A0A507R3X7"/>
<evidence type="ECO:0000313" key="2">
    <source>
        <dbReference type="EMBL" id="TQB75295.1"/>
    </source>
</evidence>
<dbReference type="EMBL" id="VIFY01000021">
    <property type="protein sequence ID" value="TQB75295.1"/>
    <property type="molecule type" value="Genomic_DNA"/>
</dbReference>
<sequence length="430" mass="47071">MLALRDQENLVHTHQTTAAAKPLNQGTKQLQPKTPGTRAPRTPFKVPLNDENNPLAFGKKSVKGNGKRNDGLKPARDAFVTPLETRHRAPLGMKTTNAKAKGPQTPAPPAETIKRDRTNKRTSTTQKIKKAAPFAKKSQADVQDKASKDDVPDIEYMPPKPKELPDIPDEITYDTTFPQFQPKNMALGLESVYGDNEVGSDGLTKKQRKYKEDSIAYDRMMDEMILKQVASVSFSDFYDHDDFGGSVVEEIPASRNGEGRVENRINHNAPQTRPASSASTIRSRQAAAALSGAKPSSIRARPASAQLSKPKASSLFPSEHTRTPSNPSTMRHTAAVASSRTTVGYSRGRSMASALHGKASVAKKQTTSTEALSPEAYMRLYGPPPFGSEMWIRCKAAGCFDEESNREAANEEDLPTFGEDEEAENFQLML</sequence>
<feature type="region of interest" description="Disordered" evidence="1">
    <location>
        <begin position="402"/>
        <end position="430"/>
    </location>
</feature>
<reference evidence="2 3" key="1">
    <citation type="submission" date="2019-06" db="EMBL/GenBank/DDBJ databases">
        <title>Wine fermentation using esterase from Monascus purpureus.</title>
        <authorList>
            <person name="Geng C."/>
            <person name="Zhang Y."/>
        </authorList>
    </citation>
    <scope>NUCLEOTIDE SEQUENCE [LARGE SCALE GENOMIC DNA]</scope>
    <source>
        <strain evidence="2">HQ1</strain>
    </source>
</reference>
<feature type="compositionally biased region" description="Basic and acidic residues" evidence="1">
    <location>
        <begin position="138"/>
        <end position="151"/>
    </location>
</feature>
<feature type="compositionally biased region" description="Polar residues" evidence="1">
    <location>
        <begin position="12"/>
        <end position="34"/>
    </location>
</feature>
<feature type="compositionally biased region" description="Polar residues" evidence="1">
    <location>
        <begin position="266"/>
        <end position="283"/>
    </location>
</feature>
<comment type="caution">
    <text evidence="2">The sequence shown here is derived from an EMBL/GenBank/DDBJ whole genome shotgun (WGS) entry which is preliminary data.</text>
</comment>
<name>A0A507R3X7_MONPU</name>
<dbReference type="OrthoDB" id="5327145at2759"/>
<feature type="compositionally biased region" description="Basic and acidic residues" evidence="1">
    <location>
        <begin position="1"/>
        <end position="11"/>
    </location>
</feature>
<evidence type="ECO:0000313" key="3">
    <source>
        <dbReference type="Proteomes" id="UP000319663"/>
    </source>
</evidence>
<organism evidence="2 3">
    <name type="scientific">Monascus purpureus</name>
    <name type="common">Red mold</name>
    <name type="synonym">Monascus anka</name>
    <dbReference type="NCBI Taxonomy" id="5098"/>
    <lineage>
        <taxon>Eukaryota</taxon>
        <taxon>Fungi</taxon>
        <taxon>Dikarya</taxon>
        <taxon>Ascomycota</taxon>
        <taxon>Pezizomycotina</taxon>
        <taxon>Eurotiomycetes</taxon>
        <taxon>Eurotiomycetidae</taxon>
        <taxon>Eurotiales</taxon>
        <taxon>Aspergillaceae</taxon>
        <taxon>Monascus</taxon>
    </lineage>
</organism>
<accession>A0A507R3X7</accession>